<evidence type="ECO:0000313" key="2">
    <source>
        <dbReference type="Proteomes" id="UP001375539"/>
    </source>
</evidence>
<gene>
    <name evidence="1" type="ORF">WKI58_36065</name>
</gene>
<protein>
    <submittedName>
        <fullName evidence="1">LacI family DNA-binding transcriptional regulator</fullName>
    </submittedName>
</protein>
<comment type="caution">
    <text evidence="1">The sequence shown here is derived from an EMBL/GenBank/DDBJ whole genome shotgun (WGS) entry which is preliminary data.</text>
</comment>
<dbReference type="EMBL" id="JBBKAI010000002">
    <property type="protein sequence ID" value="MEJ8661861.1"/>
    <property type="molecule type" value="Genomic_DNA"/>
</dbReference>
<keyword evidence="1" id="KW-0238">DNA-binding</keyword>
<proteinExistence type="predicted"/>
<keyword evidence="2" id="KW-1185">Reference proteome</keyword>
<reference evidence="1" key="1">
    <citation type="submission" date="2024-03" db="EMBL/GenBank/DDBJ databases">
        <title>Novel Streptomyces species of biotechnological and ecological value are a feature of Machair soil.</title>
        <authorList>
            <person name="Prole J.R."/>
            <person name="Goodfellow M."/>
            <person name="Allenby N."/>
            <person name="Ward A.C."/>
        </authorList>
    </citation>
    <scope>NUCLEOTIDE SEQUENCE</scope>
    <source>
        <strain evidence="1">MS1.AVA.4</strain>
    </source>
</reference>
<dbReference type="Proteomes" id="UP001375539">
    <property type="component" value="Unassembled WGS sequence"/>
</dbReference>
<evidence type="ECO:0000313" key="1">
    <source>
        <dbReference type="EMBL" id="MEJ8661861.1"/>
    </source>
</evidence>
<organism evidence="1 2">
    <name type="scientific">Streptomyces pratisoli</name>
    <dbReference type="NCBI Taxonomy" id="3139917"/>
    <lineage>
        <taxon>Bacteria</taxon>
        <taxon>Bacillati</taxon>
        <taxon>Actinomycetota</taxon>
        <taxon>Actinomycetes</taxon>
        <taxon>Kitasatosporales</taxon>
        <taxon>Streptomycetaceae</taxon>
        <taxon>Streptomyces</taxon>
    </lineage>
</organism>
<accession>A0ACC6QUA6</accession>
<sequence>MATEARRSPKRARRQATMQDVADKAGVSTATVSRVLAGKRMAESTRAKVMLAAKELNYVINAHARALKGGRSNTVGIVLVTLSAGPFNEIARGIEQQTVTEGMRCMVASSQADQERELSLAASMAEQNADIVILIGGVQDTPRYRTRVAALARELDAAGSRLVLVGRPSPGADLPVTVVDYDNEGGAFAVTSHLLSAGHERILFLGGPENSTTAARVAGYRRALEAYGRKAEPELVVNRGNHNDMGPAGIREILRAMPSDVTAVFAWDDEIAACAISQLRADGVSVPERISVVGFNNALPHAEHLFPALTTVQVPFLQLGRTAVNLALQRDDPDFRHAQQVVLGTHVVVRDSVQPRVHRA</sequence>
<name>A0ACC6QUA6_9ACTN</name>